<evidence type="ECO:0000313" key="3">
    <source>
        <dbReference type="Proteomes" id="UP000078454"/>
    </source>
</evidence>
<dbReference type="RefSeq" id="WP_068662476.1">
    <property type="nucleotide sequence ID" value="NZ_LYPB01000048.1"/>
</dbReference>
<keyword evidence="1" id="KW-0812">Transmembrane</keyword>
<feature type="transmembrane region" description="Helical" evidence="1">
    <location>
        <begin position="31"/>
        <end position="50"/>
    </location>
</feature>
<keyword evidence="1" id="KW-1133">Transmembrane helix</keyword>
<proteinExistence type="predicted"/>
<evidence type="ECO:0000313" key="2">
    <source>
        <dbReference type="EMBL" id="OAS21616.1"/>
    </source>
</evidence>
<dbReference type="Proteomes" id="UP000078454">
    <property type="component" value="Unassembled WGS sequence"/>
</dbReference>
<sequence length="74" mass="8092">MKTLPIVEMIGLTLVIYLLEARHVKSVKVKVAIGGISAIALTIGILILFYPELPGPTDWVLPLYNPLNHIIGTE</sequence>
<organism evidence="2 3">
    <name type="scientific">Paenibacillus oryzisoli</name>
    <dbReference type="NCBI Taxonomy" id="1850517"/>
    <lineage>
        <taxon>Bacteria</taxon>
        <taxon>Bacillati</taxon>
        <taxon>Bacillota</taxon>
        <taxon>Bacilli</taxon>
        <taxon>Bacillales</taxon>
        <taxon>Paenibacillaceae</taxon>
        <taxon>Paenibacillus</taxon>
    </lineage>
</organism>
<dbReference type="AlphaFoldDB" id="A0A198AKR3"/>
<comment type="caution">
    <text evidence="2">The sequence shown here is derived from an EMBL/GenBank/DDBJ whole genome shotgun (WGS) entry which is preliminary data.</text>
</comment>
<keyword evidence="1" id="KW-0472">Membrane</keyword>
<keyword evidence="3" id="KW-1185">Reference proteome</keyword>
<gene>
    <name evidence="2" type="ORF">A8708_16975</name>
</gene>
<dbReference type="STRING" id="1850517.A8708_16975"/>
<reference evidence="2 3" key="1">
    <citation type="submission" date="2016-05" db="EMBL/GenBank/DDBJ databases">
        <title>Paenibacillus sp. 1ZS3-15 nov., isolated from the rhizosphere soil.</title>
        <authorList>
            <person name="Zhang X.X."/>
            <person name="Zhang J."/>
        </authorList>
    </citation>
    <scope>NUCLEOTIDE SEQUENCE [LARGE SCALE GENOMIC DNA]</scope>
    <source>
        <strain evidence="2 3">1ZS3-15</strain>
    </source>
</reference>
<name>A0A198AKR3_9BACL</name>
<dbReference type="OrthoDB" id="2970258at2"/>
<evidence type="ECO:0000256" key="1">
    <source>
        <dbReference type="SAM" id="Phobius"/>
    </source>
</evidence>
<accession>A0A198AKR3</accession>
<dbReference type="EMBL" id="LYPB01000048">
    <property type="protein sequence ID" value="OAS21616.1"/>
    <property type="molecule type" value="Genomic_DNA"/>
</dbReference>
<protein>
    <submittedName>
        <fullName evidence="2">Uncharacterized protein</fullName>
    </submittedName>
</protein>